<organism evidence="3">
    <name type="scientific">candidate division WOR-3 bacterium</name>
    <dbReference type="NCBI Taxonomy" id="2052148"/>
    <lineage>
        <taxon>Bacteria</taxon>
        <taxon>Bacteria division WOR-3</taxon>
    </lineage>
</organism>
<dbReference type="Pfam" id="PF01796">
    <property type="entry name" value="OB_ChsH2_C"/>
    <property type="match status" value="1"/>
</dbReference>
<dbReference type="Gene3D" id="6.10.30.10">
    <property type="match status" value="1"/>
</dbReference>
<dbReference type="PANTHER" id="PTHR34075">
    <property type="entry name" value="BLR3430 PROTEIN"/>
    <property type="match status" value="1"/>
</dbReference>
<dbReference type="PANTHER" id="PTHR34075:SF4">
    <property type="entry name" value="DUF35 DOMAIN-CONTAINING PROTEIN"/>
    <property type="match status" value="1"/>
</dbReference>
<feature type="domain" description="ChsH2 rubredoxin-like zinc ribbon" evidence="2">
    <location>
        <begin position="48"/>
        <end position="76"/>
    </location>
</feature>
<feature type="domain" description="ChsH2 C-terminal OB-fold" evidence="1">
    <location>
        <begin position="82"/>
        <end position="149"/>
    </location>
</feature>
<gene>
    <name evidence="3" type="ORF">ENW73_00325</name>
</gene>
<sequence length="168" mass="19317">MLTAKDLMGTGLKSLDFKQKKVLTETWKANAKYGWDQGIAIGRYLRELKHGKIIGIKCHKCNRTVVPPRIFCEWCFKPMDEWVYLKDTGIVNTFSLCYVTWDMKRLTEPQIPAVIEIDGASPGMGIMHLISEVDPKMVTRGMKVKAVWKPENERIGAITDIKYWKPIK</sequence>
<proteinExistence type="predicted"/>
<dbReference type="SUPFAM" id="SSF50249">
    <property type="entry name" value="Nucleic acid-binding proteins"/>
    <property type="match status" value="1"/>
</dbReference>
<name>A0A7C6EBH2_UNCW3</name>
<reference evidence="3" key="1">
    <citation type="journal article" date="2020" name="mSystems">
        <title>Genome- and Community-Level Interaction Insights into Carbon Utilization and Element Cycling Functions of Hydrothermarchaeota in Hydrothermal Sediment.</title>
        <authorList>
            <person name="Zhou Z."/>
            <person name="Liu Y."/>
            <person name="Xu W."/>
            <person name="Pan J."/>
            <person name="Luo Z.H."/>
            <person name="Li M."/>
        </authorList>
    </citation>
    <scope>NUCLEOTIDE SEQUENCE [LARGE SCALE GENOMIC DNA]</scope>
    <source>
        <strain evidence="3">SpSt-876</strain>
    </source>
</reference>
<comment type="caution">
    <text evidence="3">The sequence shown here is derived from an EMBL/GenBank/DDBJ whole genome shotgun (WGS) entry which is preliminary data.</text>
</comment>
<protein>
    <submittedName>
        <fullName evidence="3">Zn-ribbon domain-containing OB-fold protein</fullName>
    </submittedName>
</protein>
<evidence type="ECO:0000259" key="1">
    <source>
        <dbReference type="Pfam" id="PF01796"/>
    </source>
</evidence>
<dbReference type="InterPro" id="IPR012340">
    <property type="entry name" value="NA-bd_OB-fold"/>
</dbReference>
<dbReference type="EMBL" id="DTLI01000014">
    <property type="protein sequence ID" value="HHS51299.1"/>
    <property type="molecule type" value="Genomic_DNA"/>
</dbReference>
<evidence type="ECO:0000313" key="3">
    <source>
        <dbReference type="EMBL" id="HHS51299.1"/>
    </source>
</evidence>
<evidence type="ECO:0000259" key="2">
    <source>
        <dbReference type="Pfam" id="PF12172"/>
    </source>
</evidence>
<dbReference type="InterPro" id="IPR022002">
    <property type="entry name" value="ChsH2_Znr"/>
</dbReference>
<dbReference type="Pfam" id="PF12172">
    <property type="entry name" value="zf-ChsH2"/>
    <property type="match status" value="1"/>
</dbReference>
<dbReference type="AlphaFoldDB" id="A0A7C6EBH2"/>
<accession>A0A7C6EBH2</accession>
<dbReference type="InterPro" id="IPR002878">
    <property type="entry name" value="ChsH2_C"/>
</dbReference>
<dbReference type="InterPro" id="IPR052513">
    <property type="entry name" value="Thioester_dehydratase-like"/>
</dbReference>